<evidence type="ECO:0000313" key="8">
    <source>
        <dbReference type="Proteomes" id="UP000472727"/>
    </source>
</evidence>
<dbReference type="SMART" id="SM00320">
    <property type="entry name" value="WD40"/>
    <property type="match status" value="12"/>
</dbReference>
<dbReference type="PROSITE" id="PS50082">
    <property type="entry name" value="WD_REPEATS_2"/>
    <property type="match status" value="10"/>
</dbReference>
<feature type="repeat" description="WD" evidence="3">
    <location>
        <begin position="1002"/>
        <end position="1036"/>
    </location>
</feature>
<proteinExistence type="predicted"/>
<feature type="repeat" description="WD" evidence="3">
    <location>
        <begin position="1121"/>
        <end position="1162"/>
    </location>
</feature>
<dbReference type="CDD" id="cd00200">
    <property type="entry name" value="WD40"/>
    <property type="match status" value="2"/>
</dbReference>
<feature type="repeat" description="WD" evidence="3">
    <location>
        <begin position="1414"/>
        <end position="1449"/>
    </location>
</feature>
<dbReference type="Pfam" id="PF00400">
    <property type="entry name" value="WD40"/>
    <property type="match status" value="10"/>
</dbReference>
<dbReference type="InterPro" id="IPR001680">
    <property type="entry name" value="WD40_rpt"/>
</dbReference>
<gene>
    <name evidence="6" type="ORF">TWF106_000075</name>
    <name evidence="7" type="ORF">TWF106_000160</name>
</gene>
<dbReference type="InterPro" id="IPR035994">
    <property type="entry name" value="Nucleoside_phosphorylase_sf"/>
</dbReference>
<evidence type="ECO:0000256" key="2">
    <source>
        <dbReference type="ARBA" id="ARBA00022737"/>
    </source>
</evidence>
<feature type="domain" description="Nephrocystin 3-like N-terminal" evidence="5">
    <location>
        <begin position="360"/>
        <end position="524"/>
    </location>
</feature>
<dbReference type="SUPFAM" id="SSF50978">
    <property type="entry name" value="WD40 repeat-like"/>
    <property type="match status" value="1"/>
</dbReference>
<feature type="repeat" description="WD" evidence="3">
    <location>
        <begin position="1163"/>
        <end position="1204"/>
    </location>
</feature>
<organism evidence="6 8">
    <name type="scientific">Orbilia oligospora</name>
    <name type="common">Nematode-trapping fungus</name>
    <name type="synonym">Arthrobotrys oligospora</name>
    <dbReference type="NCBI Taxonomy" id="2813651"/>
    <lineage>
        <taxon>Eukaryota</taxon>
        <taxon>Fungi</taxon>
        <taxon>Dikarya</taxon>
        <taxon>Ascomycota</taxon>
        <taxon>Pezizomycotina</taxon>
        <taxon>Orbiliomycetes</taxon>
        <taxon>Orbiliales</taxon>
        <taxon>Orbiliaceae</taxon>
        <taxon>Orbilia</taxon>
    </lineage>
</organism>
<dbReference type="InterPro" id="IPR015943">
    <property type="entry name" value="WD40/YVTN_repeat-like_dom_sf"/>
</dbReference>
<dbReference type="InterPro" id="IPR011047">
    <property type="entry name" value="Quinoprotein_ADH-like_sf"/>
</dbReference>
<dbReference type="InterPro" id="IPR056884">
    <property type="entry name" value="NPHP3-like_N"/>
</dbReference>
<dbReference type="EMBL" id="WIWS01000001">
    <property type="protein sequence ID" value="KAF3229772.1"/>
    <property type="molecule type" value="Genomic_DNA"/>
</dbReference>
<dbReference type="GO" id="GO:0003824">
    <property type="term" value="F:catalytic activity"/>
    <property type="evidence" value="ECO:0007669"/>
    <property type="project" value="InterPro"/>
</dbReference>
<dbReference type="InterPro" id="IPR020472">
    <property type="entry name" value="WD40_PAC1"/>
</dbReference>
<dbReference type="InterPro" id="IPR019775">
    <property type="entry name" value="WD40_repeat_CS"/>
</dbReference>
<dbReference type="InterPro" id="IPR027417">
    <property type="entry name" value="P-loop_NTPase"/>
</dbReference>
<dbReference type="InterPro" id="IPR000845">
    <property type="entry name" value="Nucleoside_phosphorylase_d"/>
</dbReference>
<dbReference type="SUPFAM" id="SSF52540">
    <property type="entry name" value="P-loop containing nucleoside triphosphate hydrolases"/>
    <property type="match status" value="1"/>
</dbReference>
<dbReference type="Pfam" id="PF01048">
    <property type="entry name" value="PNP_UDP_1"/>
    <property type="match status" value="1"/>
</dbReference>
<feature type="domain" description="Nucleoside phosphorylase" evidence="4">
    <location>
        <begin position="11"/>
        <end position="286"/>
    </location>
</feature>
<feature type="repeat" description="WD" evidence="3">
    <location>
        <begin position="954"/>
        <end position="995"/>
    </location>
</feature>
<feature type="repeat" description="WD" evidence="3">
    <location>
        <begin position="1205"/>
        <end position="1238"/>
    </location>
</feature>
<dbReference type="InterPro" id="IPR036322">
    <property type="entry name" value="WD40_repeat_dom_sf"/>
</dbReference>
<evidence type="ECO:0000313" key="6">
    <source>
        <dbReference type="EMBL" id="KAF3229687.1"/>
    </source>
</evidence>
<evidence type="ECO:0000259" key="5">
    <source>
        <dbReference type="Pfam" id="PF24883"/>
    </source>
</evidence>
<feature type="repeat" description="WD" evidence="3">
    <location>
        <begin position="1359"/>
        <end position="1394"/>
    </location>
</feature>
<feature type="repeat" description="WD" evidence="3">
    <location>
        <begin position="1079"/>
        <end position="1120"/>
    </location>
</feature>
<sequence>MGRRLDKDDYTIAWICALDVEVTAAVAILDKQHDPQPQDEADKNAYILGEVGDYNIVIACLQAGSYGTTSAAVAVTGLCRSFPSVTACLMVGIGGGAPFLPQRDIRLGDIVVSEPVAGIGLGGVGGVLQYDFGKTVEDGKFVHTGVLNKPPELFLTTLTKLKAEYPEKIFSKNIINKILKRESTAPKFARPPDDSDRLFQSEYAHPDKDVSCDRCNVSDVVQRPIRARYQSEPYLHYGLIASGNQVMKDSITRDKLSQDTGVLCFEMEAAGLMDKLPSLVIRGICDYSDSHKNKIWQPYAALAAAAFARELLTRLPHREKKERKRAVKCEIKLPRAEEAAYGSAADQYEPECLQGTRTDLLEQITQWIEDPSGKCIFWMSGMAGTGKSTISRTVARSLQARHQLGASFFFRRGEADRSTGRLFFTTIAYQLANHLTNLGSSIVKAVEDDPGISGKNFAEQFDKLIFRPLAGLESVPDNSRETIVLLIDALDECQRTVDIPIIIRLLALLPEIQGIKVRVFLTSRPELPIRPAFKKLPGGTYDDLILHEVPKIEEDISTFLRYELANIAADSDRDLEPGWPGEETLEKLVAMAAPLFIYAATLCRFIGDENWDPEQRIKVLVRYSESQNSGRIGSWVGPNTDKTTWQRSQLDTTYLPILEQLKVGDTAERERVAAEFKYIVGTIVNLASPLSVPSLARLMFVEESTIDSRLRQLHSVLNVPKDRSMAVRTFHLSFRDFLVNPELEGKNEFWVDAKEAHRKIASKCIDLMSGCGKYRSPGSWGGLNKWGLRENICGIKSSATPKSDIDKNVIEQSLPPELQYACRYWVYHLKESGDSIDDNSQTYIFLRKHLLHWLEATSLLDDMANFIDTIDTLTSIIGGNHGNNLSELLYDIKRFTLQSYFIIEKAPLQVYRSAILFTPESSVVRKLFGSQNLIRRVWEISWVNSEWSALLQRLGGHTSWVFDVMFSPDGQTLVSASRDGSIKLWDPATGRLLQKLEGHVSVRAVAFSLDGKTIASGLDDKTVRLWSAGTGRLIGVLEGHKDPVRRVAFSPSGTVLASVSEDKSIIVWDIEGGEVLQRLEGHTKAVNSVAFSPDGSLMASASDDKTIKLWDTRDNVLLRTLLGHEGEIYSAAFSPNSQILASASEDKTIGLWDTATGNQLKWLKGHLDEVNTVAFSPDGSLLVSGSQDGMIILWNVESRELFQVLRGHSDYVRAITFSPDGKMLASASADRTIGLWDVGICASRPLDGQVQAGNSGPVTALALCPSGKTLASAIEKGAAAEVGLWDVGTKRQLRTLNCDWRVAKVEFSADGKTLALAGGAEGEECEIGLWDISPKRERPHWMLDMDSFNIWKTTTPWRLEGHTEVINTLAFSPDGKVLASASDDKTIGLWDASTLKKGLWDLRSPNTRKPLCLLEGHTRWVYSVAFSPDNKILASCSHDQTIRLWDIDTDPYKVQSQCTSLRQVLKGHTRLVCTVVFSSDGKILASASEDETVRLWDVGTGALLQTIARDGVNLSLADDGIRSCYVNVGKHSFAFGSGASLLVDHGDYRNIPLYDGEWLTLGKERLVWLPHTHRSNRYVSTGSLLALGLSLNSGAVWCIDVQLLFDLLSL</sequence>
<evidence type="ECO:0000256" key="3">
    <source>
        <dbReference type="PROSITE-ProRule" id="PRU00221"/>
    </source>
</evidence>
<dbReference type="Gene3D" id="3.40.50.1580">
    <property type="entry name" value="Nucleoside phosphorylase domain"/>
    <property type="match status" value="1"/>
</dbReference>
<dbReference type="GO" id="GO:0009116">
    <property type="term" value="P:nucleoside metabolic process"/>
    <property type="evidence" value="ECO:0007669"/>
    <property type="project" value="InterPro"/>
</dbReference>
<accession>A0A6G1MKX0</accession>
<protein>
    <submittedName>
        <fullName evidence="6">Uncharacterized protein</fullName>
    </submittedName>
</protein>
<dbReference type="Proteomes" id="UP000472727">
    <property type="component" value="Unassembled WGS sequence"/>
</dbReference>
<dbReference type="SUPFAM" id="SSF53167">
    <property type="entry name" value="Purine and uridine phosphorylases"/>
    <property type="match status" value="1"/>
</dbReference>
<evidence type="ECO:0000313" key="7">
    <source>
        <dbReference type="EMBL" id="KAF3229772.1"/>
    </source>
</evidence>
<dbReference type="PANTHER" id="PTHR19879">
    <property type="entry name" value="TRANSCRIPTION INITIATION FACTOR TFIID"/>
    <property type="match status" value="1"/>
</dbReference>
<dbReference type="PANTHER" id="PTHR19879:SF9">
    <property type="entry name" value="TRANSCRIPTION INITIATION FACTOR TFIID SUBUNIT 5"/>
    <property type="match status" value="1"/>
</dbReference>
<dbReference type="SUPFAM" id="SSF50998">
    <property type="entry name" value="Quinoprotein alcohol dehydrogenase-like"/>
    <property type="match status" value="1"/>
</dbReference>
<dbReference type="PRINTS" id="PR00320">
    <property type="entry name" value="GPROTEINBRPT"/>
</dbReference>
<dbReference type="PROSITE" id="PS50294">
    <property type="entry name" value="WD_REPEATS_REGION"/>
    <property type="match status" value="9"/>
</dbReference>
<reference evidence="6 8" key="1">
    <citation type="submission" date="2019-06" db="EMBL/GenBank/DDBJ databases">
        <authorList>
            <person name="Palmer J.M."/>
        </authorList>
    </citation>
    <scope>NUCLEOTIDE SEQUENCE [LARGE SCALE GENOMIC DNA]</scope>
    <source>
        <strain evidence="6 8">TWF106</strain>
    </source>
</reference>
<name>A0A6G1MKX0_ORBOL</name>
<dbReference type="Pfam" id="PF24883">
    <property type="entry name" value="NPHP3_N"/>
    <property type="match status" value="1"/>
</dbReference>
<dbReference type="PROSITE" id="PS00678">
    <property type="entry name" value="WD_REPEATS_1"/>
    <property type="match status" value="8"/>
</dbReference>
<dbReference type="Gene3D" id="3.40.50.300">
    <property type="entry name" value="P-loop containing nucleotide triphosphate hydrolases"/>
    <property type="match status" value="1"/>
</dbReference>
<evidence type="ECO:0000256" key="1">
    <source>
        <dbReference type="ARBA" id="ARBA00022574"/>
    </source>
</evidence>
<comment type="caution">
    <text evidence="6">The sequence shown here is derived from an EMBL/GenBank/DDBJ whole genome shotgun (WGS) entry which is preliminary data.</text>
</comment>
<dbReference type="EMBL" id="WIWS01000001">
    <property type="protein sequence ID" value="KAF3229687.1"/>
    <property type="molecule type" value="Genomic_DNA"/>
</dbReference>
<keyword evidence="1 3" id="KW-0853">WD repeat</keyword>
<feature type="repeat" description="WD" evidence="3">
    <location>
        <begin position="1037"/>
        <end position="1078"/>
    </location>
</feature>
<feature type="repeat" description="WD" evidence="3">
    <location>
        <begin position="1465"/>
        <end position="1506"/>
    </location>
</feature>
<evidence type="ECO:0000259" key="4">
    <source>
        <dbReference type="Pfam" id="PF01048"/>
    </source>
</evidence>
<keyword evidence="2" id="KW-0677">Repeat</keyword>
<dbReference type="Gene3D" id="2.130.10.10">
    <property type="entry name" value="YVTN repeat-like/Quinoprotein amine dehydrogenase"/>
    <property type="match status" value="6"/>
</dbReference>